<name>A0A540V890_9CHLR</name>
<dbReference type="AlphaFoldDB" id="A0A540V890"/>
<dbReference type="Gene3D" id="3.40.1350.10">
    <property type="match status" value="1"/>
</dbReference>
<sequence>MSTEIKTWQVIKGKLQPVATSLAEAGRKEAQDLEEWIVSNPAIIGAGIAIIGRQVPTKSGPLDLLGIDKHGNTIVIELKRDKLPRDVLAQAVDYASDVAEWSIEKLSEICTQFIGKSLEDHLVESFPDINLENLNINETQRIILVGFGIEGALERMLNWLSNAYGVNVNAVLLQYVRTAQGDELLSRVAVISEEMEQQRSQRKKFQIPMSDEPGDYSAEVLKQKLKQYLMQDLWSAKRIRRVLLPVLLRDGKATRDQLKKEFVQMGEADTERNAGYFLSLISQQVGLARNDFLRQVVGYEYHPDMLWMKETYFIYEEYRDLVREVLHELNGN</sequence>
<dbReference type="Pfam" id="PF01939">
    <property type="entry name" value="NucS_C"/>
    <property type="match status" value="1"/>
</dbReference>
<dbReference type="RefSeq" id="WP_141612595.1">
    <property type="nucleotide sequence ID" value="NZ_VIGC02000063.1"/>
</dbReference>
<proteinExistence type="predicted"/>
<dbReference type="InterPro" id="IPR011856">
    <property type="entry name" value="tRNA_endonuc-like_dom_sf"/>
</dbReference>
<dbReference type="GO" id="GO:0004519">
    <property type="term" value="F:endonuclease activity"/>
    <property type="evidence" value="ECO:0007669"/>
    <property type="project" value="InterPro"/>
</dbReference>
<evidence type="ECO:0000313" key="3">
    <source>
        <dbReference type="Proteomes" id="UP000317371"/>
    </source>
</evidence>
<feature type="domain" description="Endonuclease NucS C-terminal" evidence="1">
    <location>
        <begin position="31"/>
        <end position="101"/>
    </location>
</feature>
<dbReference type="InterPro" id="IPR048301">
    <property type="entry name" value="NucS_C"/>
</dbReference>
<evidence type="ECO:0000313" key="2">
    <source>
        <dbReference type="EMBL" id="TQE92984.1"/>
    </source>
</evidence>
<evidence type="ECO:0000259" key="1">
    <source>
        <dbReference type="Pfam" id="PF01939"/>
    </source>
</evidence>
<gene>
    <name evidence="2" type="ORF">FKZ61_23370</name>
</gene>
<organism evidence="2 3">
    <name type="scientific">Litorilinea aerophila</name>
    <dbReference type="NCBI Taxonomy" id="1204385"/>
    <lineage>
        <taxon>Bacteria</taxon>
        <taxon>Bacillati</taxon>
        <taxon>Chloroflexota</taxon>
        <taxon>Caldilineae</taxon>
        <taxon>Caldilineales</taxon>
        <taxon>Caldilineaceae</taxon>
        <taxon>Litorilinea</taxon>
    </lineage>
</organism>
<keyword evidence="3" id="KW-1185">Reference proteome</keyword>
<accession>A0A540V890</accession>
<reference evidence="2 3" key="1">
    <citation type="submission" date="2019-06" db="EMBL/GenBank/DDBJ databases">
        <title>Genome sequence of Litorilinea aerophila BAA-2444.</title>
        <authorList>
            <person name="Maclea K.S."/>
            <person name="Maurais E.G."/>
            <person name="Iannazzi L.C."/>
        </authorList>
    </citation>
    <scope>NUCLEOTIDE SEQUENCE [LARGE SCALE GENOMIC DNA]</scope>
    <source>
        <strain evidence="2 3">ATCC BAA-2444</strain>
    </source>
</reference>
<comment type="caution">
    <text evidence="2">The sequence shown here is derived from an EMBL/GenBank/DDBJ whole genome shotgun (WGS) entry which is preliminary data.</text>
</comment>
<dbReference type="InParanoid" id="A0A540V890"/>
<dbReference type="EMBL" id="VIGC01000063">
    <property type="protein sequence ID" value="TQE92984.1"/>
    <property type="molecule type" value="Genomic_DNA"/>
</dbReference>
<dbReference type="GO" id="GO:0003676">
    <property type="term" value="F:nucleic acid binding"/>
    <property type="evidence" value="ECO:0007669"/>
    <property type="project" value="InterPro"/>
</dbReference>
<dbReference type="Proteomes" id="UP000317371">
    <property type="component" value="Unassembled WGS sequence"/>
</dbReference>
<protein>
    <submittedName>
        <fullName evidence="2">DUF91 domain-containing protein</fullName>
    </submittedName>
</protein>
<dbReference type="OrthoDB" id="9798761at2"/>